<dbReference type="PROSITE" id="PS50126">
    <property type="entry name" value="S1"/>
    <property type="match status" value="1"/>
</dbReference>
<dbReference type="Proteomes" id="UP000249936">
    <property type="component" value="Unassembled WGS sequence"/>
</dbReference>
<dbReference type="Pfam" id="PF00575">
    <property type="entry name" value="S1"/>
    <property type="match status" value="1"/>
</dbReference>
<dbReference type="GO" id="GO:0006412">
    <property type="term" value="P:translation"/>
    <property type="evidence" value="ECO:0007669"/>
    <property type="project" value="TreeGrafter"/>
</dbReference>
<dbReference type="GO" id="GO:0005829">
    <property type="term" value="C:cytosol"/>
    <property type="evidence" value="ECO:0007669"/>
    <property type="project" value="TreeGrafter"/>
</dbReference>
<accession>A0A2X1QMI5</accession>
<dbReference type="EMBL" id="UASK01000005">
    <property type="protein sequence ID" value="SPX41492.1"/>
    <property type="molecule type" value="Genomic_DNA"/>
</dbReference>
<name>A0A2X1QMI5_HAEIF</name>
<evidence type="ECO:0000313" key="2">
    <source>
        <dbReference type="EMBL" id="SPX41492.1"/>
    </source>
</evidence>
<dbReference type="SUPFAM" id="SSF50249">
    <property type="entry name" value="Nucleic acid-binding proteins"/>
    <property type="match status" value="1"/>
</dbReference>
<gene>
    <name evidence="2" type="primary">yhgF_5</name>
    <name evidence="2" type="ORF">NCTC11872_01101</name>
</gene>
<dbReference type="AlphaFoldDB" id="A0A2X1QMI5"/>
<dbReference type="InterPro" id="IPR012340">
    <property type="entry name" value="NA-bd_OB-fold"/>
</dbReference>
<evidence type="ECO:0000313" key="3">
    <source>
        <dbReference type="Proteomes" id="UP000249936"/>
    </source>
</evidence>
<organism evidence="2 3">
    <name type="scientific">Haemophilus influenzae</name>
    <dbReference type="NCBI Taxonomy" id="727"/>
    <lineage>
        <taxon>Bacteria</taxon>
        <taxon>Pseudomonadati</taxon>
        <taxon>Pseudomonadota</taxon>
        <taxon>Gammaproteobacteria</taxon>
        <taxon>Pasteurellales</taxon>
        <taxon>Pasteurellaceae</taxon>
        <taxon>Haemophilus</taxon>
    </lineage>
</organism>
<evidence type="ECO:0000259" key="1">
    <source>
        <dbReference type="PROSITE" id="PS50126"/>
    </source>
</evidence>
<dbReference type="InterPro" id="IPR050437">
    <property type="entry name" value="Ribos_protein_bS1-like"/>
</dbReference>
<dbReference type="GO" id="GO:0003735">
    <property type="term" value="F:structural constituent of ribosome"/>
    <property type="evidence" value="ECO:0007669"/>
    <property type="project" value="TreeGrafter"/>
</dbReference>
<dbReference type="InterPro" id="IPR003029">
    <property type="entry name" value="S1_domain"/>
</dbReference>
<reference evidence="2 3" key="1">
    <citation type="submission" date="2018-06" db="EMBL/GenBank/DDBJ databases">
        <authorList>
            <consortium name="Pathogen Informatics"/>
            <person name="Doyle S."/>
        </authorList>
    </citation>
    <scope>NUCLEOTIDE SEQUENCE [LARGE SCALE GENOMIC DNA]</scope>
    <source>
        <strain evidence="2 3">NCTC11872</strain>
    </source>
</reference>
<dbReference type="GO" id="GO:0003729">
    <property type="term" value="F:mRNA binding"/>
    <property type="evidence" value="ECO:0007669"/>
    <property type="project" value="TreeGrafter"/>
</dbReference>
<feature type="domain" description="S1 motif" evidence="1">
    <location>
        <begin position="1"/>
        <end position="34"/>
    </location>
</feature>
<sequence>MILEGTVTNVTNFGAFVDIGVHQDGLVHISFIKR</sequence>
<dbReference type="PANTHER" id="PTHR10724">
    <property type="entry name" value="30S RIBOSOMAL PROTEIN S1"/>
    <property type="match status" value="1"/>
</dbReference>
<protein>
    <submittedName>
        <fullName evidence="2">Transcriptional accessory protein (S1 RNA binding domain)</fullName>
    </submittedName>
</protein>
<proteinExistence type="predicted"/>
<dbReference type="Gene3D" id="2.40.50.140">
    <property type="entry name" value="Nucleic acid-binding proteins"/>
    <property type="match status" value="1"/>
</dbReference>
<dbReference type="PANTHER" id="PTHR10724:SF10">
    <property type="entry name" value="S1 RNA-BINDING DOMAIN-CONTAINING PROTEIN 1"/>
    <property type="match status" value="1"/>
</dbReference>